<dbReference type="Proteomes" id="UP000663881">
    <property type="component" value="Unassembled WGS sequence"/>
</dbReference>
<gene>
    <name evidence="2" type="ORF">OKA104_LOCUS46806</name>
</gene>
<feature type="region of interest" description="Disordered" evidence="1">
    <location>
        <begin position="40"/>
        <end position="65"/>
    </location>
</feature>
<proteinExistence type="predicted"/>
<evidence type="ECO:0000313" key="2">
    <source>
        <dbReference type="EMBL" id="CAF4312587.1"/>
    </source>
</evidence>
<accession>A0A820IIN1</accession>
<feature type="non-terminal residue" evidence="2">
    <location>
        <position position="1"/>
    </location>
</feature>
<protein>
    <submittedName>
        <fullName evidence="2">Uncharacterized protein</fullName>
    </submittedName>
</protein>
<evidence type="ECO:0000256" key="1">
    <source>
        <dbReference type="SAM" id="MobiDB-lite"/>
    </source>
</evidence>
<dbReference type="AlphaFoldDB" id="A0A820IIN1"/>
<sequence length="65" mass="7418">AVRIKYRLSALHYDSCFSKLIKPRMSDFLIDERKRQAKALLRQSTATEPTPQARDGTGTGNRPVR</sequence>
<name>A0A820IIN1_9BILA</name>
<dbReference type="EMBL" id="CAJOAY010017576">
    <property type="protein sequence ID" value="CAF4312587.1"/>
    <property type="molecule type" value="Genomic_DNA"/>
</dbReference>
<organism evidence="2 3">
    <name type="scientific">Adineta steineri</name>
    <dbReference type="NCBI Taxonomy" id="433720"/>
    <lineage>
        <taxon>Eukaryota</taxon>
        <taxon>Metazoa</taxon>
        <taxon>Spiralia</taxon>
        <taxon>Gnathifera</taxon>
        <taxon>Rotifera</taxon>
        <taxon>Eurotatoria</taxon>
        <taxon>Bdelloidea</taxon>
        <taxon>Adinetida</taxon>
        <taxon>Adinetidae</taxon>
        <taxon>Adineta</taxon>
    </lineage>
</organism>
<comment type="caution">
    <text evidence="2">The sequence shown here is derived from an EMBL/GenBank/DDBJ whole genome shotgun (WGS) entry which is preliminary data.</text>
</comment>
<feature type="non-terminal residue" evidence="2">
    <location>
        <position position="65"/>
    </location>
</feature>
<reference evidence="2" key="1">
    <citation type="submission" date="2021-02" db="EMBL/GenBank/DDBJ databases">
        <authorList>
            <person name="Nowell W R."/>
        </authorList>
    </citation>
    <scope>NUCLEOTIDE SEQUENCE</scope>
</reference>
<evidence type="ECO:0000313" key="3">
    <source>
        <dbReference type="Proteomes" id="UP000663881"/>
    </source>
</evidence>